<protein>
    <submittedName>
        <fullName evidence="1">Uncharacterized protein</fullName>
    </submittedName>
</protein>
<name>A0A163M2I9_DIDRA</name>
<evidence type="ECO:0000313" key="2">
    <source>
        <dbReference type="Proteomes" id="UP000076837"/>
    </source>
</evidence>
<gene>
    <name evidence="1" type="ORF">ST47_g522</name>
</gene>
<dbReference type="InterPro" id="IPR002110">
    <property type="entry name" value="Ankyrin_rpt"/>
</dbReference>
<evidence type="ECO:0000313" key="1">
    <source>
        <dbReference type="EMBL" id="KZM28343.1"/>
    </source>
</evidence>
<dbReference type="InterPro" id="IPR052374">
    <property type="entry name" value="SERAC1"/>
</dbReference>
<reference evidence="1 2" key="1">
    <citation type="journal article" date="2016" name="Sci. Rep.">
        <title>Draft genome sequencing and secretome analysis of fungal phytopathogen Ascochyta rabiei provides insight into the necrotrophic effector repertoire.</title>
        <authorList>
            <person name="Verma S."/>
            <person name="Gazara R.K."/>
            <person name="Nizam S."/>
            <person name="Parween S."/>
            <person name="Chattopadhyay D."/>
            <person name="Verma P.K."/>
        </authorList>
    </citation>
    <scope>NUCLEOTIDE SEQUENCE [LARGE SCALE GENOMIC DNA]</scope>
    <source>
        <strain evidence="1 2">ArDII</strain>
    </source>
</reference>
<comment type="caution">
    <text evidence="1">The sequence shown here is derived from an EMBL/GenBank/DDBJ whole genome shotgun (WGS) entry which is preliminary data.</text>
</comment>
<dbReference type="PANTHER" id="PTHR48182:SF3">
    <property type="entry name" value="DUF676 DOMAIN-CONTAINING PROTEIN"/>
    <property type="match status" value="1"/>
</dbReference>
<proteinExistence type="predicted"/>
<sequence length="964" mass="108937">MTSEQEKKRKDAPPVSDDEVGIKVLREAPEDASYPIDIVAVHGLGAHPDHTWTKTTTTNGVEEEINWLVAEPFLPSIAKEARIMRFGYKSAWFGKTAMDTSVRDIAGRLLKSLGRKRKLFTDLDPASVLAHNRAKEYEGIFQSTVGVLTLGTPFRGVHGMKHSVMLAAALEEYTEDQVRIESLNILQNEDETLKGLLDEFSSVYKSEPRAKLSCFYETGQANPGKIVGGKEIYAIVVTESSGCLDFADRCSISRNHFNINKFAKPTEDDFENVSDALTEIIEHSNDHVYIGCKCALYVTEDVTNNEEIWLFEKPGWFFEHKSYTKWNDDDPKGNRSRISDYWTINRTKNALREIMLADTSSRIRRVRILIDALDVFTESLEVLQFIDSLLRDASIAGADIRVCICRRHHPDHGDLEPETLTIIVEDQIERAVQQSEEFEWLKVVLERAVRWNPSSNHEDVKEMMDAEFLELAQGKGSHKYEFENVVGSQCLDSPDTILLLQIISAARLLMTPEQVRQALAFVDGSAVTELRDWENSVRGRKPGPIFESYLRKVGLGLLEIYRSEGSDAVVLFVFPSVEGSLRRTRISKSIKPSDWEAQSHYALLKLCLGALKNCWNSKNPFPFLEYAWEHWVYHARQSERVMDALYKMPNFVDSCVPKSAAIAVERHLMLLKQCSLKATNFIFRAEELATTLLKKDDGMLVLFATHGCTELLKRHLDVCVSCRKVPHHLHDGPFQRALDNAVSTGCNKTAKWLAENCESAGINALRMGSTTRYHAGYYGATEVVTVLLRKGADMLAPSKAPYRFPLHMSVEIGRRDLLCQLLGHNANADVFQAQCGQGKTVLHAALECRRKGETVRALLDRMPSGVLEKLLTMKTKEGNTLLDMIEAMRQKGDTAVDDIEDDLAVKRAQDADEREQLEQEARMRAEETKTDMQVQSMWSHLFDKISSTVVSEEEIVYPVGAFWD</sequence>
<dbReference type="PANTHER" id="PTHR48182">
    <property type="entry name" value="PROTEIN SERAC1"/>
    <property type="match status" value="1"/>
</dbReference>
<dbReference type="SMART" id="SM00248">
    <property type="entry name" value="ANK"/>
    <property type="match status" value="3"/>
</dbReference>
<dbReference type="SUPFAM" id="SSF48403">
    <property type="entry name" value="Ankyrin repeat"/>
    <property type="match status" value="1"/>
</dbReference>
<accession>A0A163M2I9</accession>
<dbReference type="Gene3D" id="1.25.40.20">
    <property type="entry name" value="Ankyrin repeat-containing domain"/>
    <property type="match status" value="1"/>
</dbReference>
<dbReference type="Proteomes" id="UP000076837">
    <property type="component" value="Unassembled WGS sequence"/>
</dbReference>
<keyword evidence="2" id="KW-1185">Reference proteome</keyword>
<dbReference type="InterPro" id="IPR036770">
    <property type="entry name" value="Ankyrin_rpt-contain_sf"/>
</dbReference>
<dbReference type="EMBL" id="JYNV01000021">
    <property type="protein sequence ID" value="KZM28343.1"/>
    <property type="molecule type" value="Genomic_DNA"/>
</dbReference>
<dbReference type="AlphaFoldDB" id="A0A163M2I9"/>
<organism evidence="1 2">
    <name type="scientific">Didymella rabiei</name>
    <name type="common">Chickpea ascochyta blight fungus</name>
    <name type="synonym">Mycosphaerella rabiei</name>
    <dbReference type="NCBI Taxonomy" id="5454"/>
    <lineage>
        <taxon>Eukaryota</taxon>
        <taxon>Fungi</taxon>
        <taxon>Dikarya</taxon>
        <taxon>Ascomycota</taxon>
        <taxon>Pezizomycotina</taxon>
        <taxon>Dothideomycetes</taxon>
        <taxon>Pleosporomycetidae</taxon>
        <taxon>Pleosporales</taxon>
        <taxon>Pleosporineae</taxon>
        <taxon>Didymellaceae</taxon>
        <taxon>Ascochyta</taxon>
    </lineage>
</organism>